<dbReference type="PANTHER" id="PTHR42886:SF29">
    <property type="entry name" value="PUMMELIG, ISOFORM A"/>
    <property type="match status" value="1"/>
</dbReference>
<dbReference type="RefSeq" id="WP_153468871.1">
    <property type="nucleotide sequence ID" value="NZ_WBOF01000003.1"/>
</dbReference>
<dbReference type="Gene3D" id="3.40.50.1820">
    <property type="entry name" value="alpha/beta hydrolase"/>
    <property type="match status" value="1"/>
</dbReference>
<dbReference type="OrthoDB" id="7185741at2"/>
<sequence length="354" mass="37342">MANSLLTLLSRDWLGVPVALLVVAVGAGLVALDVAWAVALGGAMVAVGAVLLAGAVRHLVLVARAARAHRPPGRLVDVGGHRMHVLGEGETAGTPTVVWMPGGHAAGDDFRELHTLLAARTRSVLVDRLGSGWSDVGPFPRTTATEAEELLTALEAAGERAPFLFVGHSFGGLLVANAARRRPDLAAGVVLLDPTPPEVIAFAPSNRLVAGMRRRFVVKAVRHLFGAYRGDGGRTGQDCAAASIFAELSPSGLARVGWETVVYDGDLGDLPLLLVTPRDLTGGETVLEAARDAAEAERIGRFYLRTRTRYLATSTAARAVHTPEGTGHDFPHEVPEFVADVVWDLARELGTEPR</sequence>
<name>A0A6N7L476_9ACTN</name>
<evidence type="ECO:0000313" key="3">
    <source>
        <dbReference type="EMBL" id="MQS17014.1"/>
    </source>
</evidence>
<dbReference type="SUPFAM" id="SSF53474">
    <property type="entry name" value="alpha/beta-Hydrolases"/>
    <property type="match status" value="1"/>
</dbReference>
<evidence type="ECO:0000259" key="2">
    <source>
        <dbReference type="Pfam" id="PF12697"/>
    </source>
</evidence>
<dbReference type="Pfam" id="PF12697">
    <property type="entry name" value="Abhydrolase_6"/>
    <property type="match status" value="1"/>
</dbReference>
<feature type="transmembrane region" description="Helical" evidence="1">
    <location>
        <begin position="12"/>
        <end position="32"/>
    </location>
</feature>
<comment type="caution">
    <text evidence="3">The sequence shown here is derived from an EMBL/GenBank/DDBJ whole genome shotgun (WGS) entry which is preliminary data.</text>
</comment>
<accession>A0A6N7L476</accession>
<feature type="transmembrane region" description="Helical" evidence="1">
    <location>
        <begin position="38"/>
        <end position="60"/>
    </location>
</feature>
<dbReference type="PANTHER" id="PTHR42886">
    <property type="entry name" value="RE40534P-RELATED"/>
    <property type="match status" value="1"/>
</dbReference>
<keyword evidence="3" id="KW-0378">Hydrolase</keyword>
<keyword evidence="4" id="KW-1185">Reference proteome</keyword>
<dbReference type="EMBL" id="WBOF01000003">
    <property type="protein sequence ID" value="MQS17014.1"/>
    <property type="molecule type" value="Genomic_DNA"/>
</dbReference>
<gene>
    <name evidence="3" type="ORF">F7Q99_33700</name>
</gene>
<dbReference type="InterPro" id="IPR000073">
    <property type="entry name" value="AB_hydrolase_1"/>
</dbReference>
<keyword evidence="1" id="KW-1133">Transmembrane helix</keyword>
<dbReference type="GO" id="GO:0016787">
    <property type="term" value="F:hydrolase activity"/>
    <property type="evidence" value="ECO:0007669"/>
    <property type="project" value="UniProtKB-KW"/>
</dbReference>
<evidence type="ECO:0000313" key="4">
    <source>
        <dbReference type="Proteomes" id="UP000450000"/>
    </source>
</evidence>
<dbReference type="Proteomes" id="UP000450000">
    <property type="component" value="Unassembled WGS sequence"/>
</dbReference>
<keyword evidence="1" id="KW-0812">Transmembrane</keyword>
<feature type="domain" description="AB hydrolase-1" evidence="2">
    <location>
        <begin position="97"/>
        <end position="341"/>
    </location>
</feature>
<dbReference type="InterPro" id="IPR029058">
    <property type="entry name" value="AB_hydrolase_fold"/>
</dbReference>
<protein>
    <submittedName>
        <fullName evidence="3">Alpha/beta hydrolase</fullName>
    </submittedName>
</protein>
<keyword evidence="1" id="KW-0472">Membrane</keyword>
<proteinExistence type="predicted"/>
<dbReference type="AlphaFoldDB" id="A0A6N7L476"/>
<evidence type="ECO:0000256" key="1">
    <source>
        <dbReference type="SAM" id="Phobius"/>
    </source>
</evidence>
<organism evidence="3 4">
    <name type="scientific">Streptomyces kaniharaensis</name>
    <dbReference type="NCBI Taxonomy" id="212423"/>
    <lineage>
        <taxon>Bacteria</taxon>
        <taxon>Bacillati</taxon>
        <taxon>Actinomycetota</taxon>
        <taxon>Actinomycetes</taxon>
        <taxon>Kitasatosporales</taxon>
        <taxon>Streptomycetaceae</taxon>
        <taxon>Streptomyces</taxon>
    </lineage>
</organism>
<reference evidence="3 4" key="1">
    <citation type="submission" date="2019-09" db="EMBL/GenBank/DDBJ databases">
        <title>Genome Sequences of Streptomyces kaniharaensis ATCC 21070.</title>
        <authorList>
            <person name="Zhu W."/>
            <person name="De Crecy-Lagard V."/>
            <person name="Richards N.G."/>
        </authorList>
    </citation>
    <scope>NUCLEOTIDE SEQUENCE [LARGE SCALE GENOMIC DNA]</scope>
    <source>
        <strain evidence="3 4">SF-557</strain>
    </source>
</reference>